<dbReference type="GeneID" id="19013565"/>
<gene>
    <name evidence="3" type="ORF">Bathy09g00580</name>
</gene>
<evidence type="ECO:0000313" key="4">
    <source>
        <dbReference type="Proteomes" id="UP000198341"/>
    </source>
</evidence>
<sequence>MKKKRKSGKDGSLLKDVVAIGILICFFLFVVSLYFKEPRGQRVFVKTKTEKNKKRLKTKVIAIGDVHGDEDVLRRLLFATGATDKVLGEDVKWVKERNERTVLVQTGDVVDRGKDSIGSFTFIRDIRAQVLVPGDEDDVDRRQIRLLVGNHELMAIQADYRFVAKEELVALGEAQMEKYGEQVKIHPDSTIGKKALQKVGLLRWKKLFAPDEAFGKEIREFGSVVTVAGEGNCKSAFSHAGVLPEHLKEMKIRSEDYDNTDDSGLKKSLDKVINEHYRNSSKGVQMSGNSWQERSRLPSWINGGDGVFWTREPPDASETNGGCDKIKEIVDLLGVKRMVIGHTVQWQGMNSICGGKLVLIDSGMSYAYGGRKREAFVCEGVNGVPMAVDTNGKSRRI</sequence>
<organism evidence="3 4">
    <name type="scientific">Bathycoccus prasinos</name>
    <dbReference type="NCBI Taxonomy" id="41875"/>
    <lineage>
        <taxon>Eukaryota</taxon>
        <taxon>Viridiplantae</taxon>
        <taxon>Chlorophyta</taxon>
        <taxon>Mamiellophyceae</taxon>
        <taxon>Mamiellales</taxon>
        <taxon>Bathycoccaceae</taxon>
        <taxon>Bathycoccus</taxon>
    </lineage>
</organism>
<feature type="transmembrane region" description="Helical" evidence="1">
    <location>
        <begin position="12"/>
        <end position="35"/>
    </location>
</feature>
<dbReference type="EMBL" id="FO082270">
    <property type="protein sequence ID" value="CCO66464.1"/>
    <property type="molecule type" value="Genomic_DNA"/>
</dbReference>
<dbReference type="eggNOG" id="KOG0374">
    <property type="taxonomic scope" value="Eukaryota"/>
</dbReference>
<keyword evidence="1" id="KW-0812">Transmembrane</keyword>
<feature type="domain" description="Calcineurin-like phosphoesterase" evidence="2">
    <location>
        <begin position="59"/>
        <end position="171"/>
    </location>
</feature>
<dbReference type="InterPro" id="IPR004843">
    <property type="entry name" value="Calcineurin-like_PHP"/>
</dbReference>
<dbReference type="Gene3D" id="3.60.21.10">
    <property type="match status" value="1"/>
</dbReference>
<dbReference type="STRING" id="41875.K8FI56"/>
<dbReference type="KEGG" id="bpg:Bathy09g00580"/>
<dbReference type="OrthoDB" id="551600at2759"/>
<dbReference type="PANTHER" id="PTHR46546:SF4">
    <property type="entry name" value="SHEWANELLA-LIKE PROTEIN PHOSPHATASE 1"/>
    <property type="match status" value="1"/>
</dbReference>
<protein>
    <recommendedName>
        <fullName evidence="2">Calcineurin-like phosphoesterase domain-containing protein</fullName>
    </recommendedName>
</protein>
<dbReference type="Proteomes" id="UP000198341">
    <property type="component" value="Chromosome 9"/>
</dbReference>
<dbReference type="GO" id="GO:0016787">
    <property type="term" value="F:hydrolase activity"/>
    <property type="evidence" value="ECO:0007669"/>
    <property type="project" value="InterPro"/>
</dbReference>
<accession>K8FI56</accession>
<reference evidence="3 4" key="1">
    <citation type="submission" date="2011-10" db="EMBL/GenBank/DDBJ databases">
        <authorList>
            <person name="Genoscope - CEA"/>
        </authorList>
    </citation>
    <scope>NUCLEOTIDE SEQUENCE [LARGE SCALE GENOMIC DNA]</scope>
    <source>
        <strain evidence="3 4">RCC 1105</strain>
    </source>
</reference>
<evidence type="ECO:0000259" key="2">
    <source>
        <dbReference type="Pfam" id="PF00149"/>
    </source>
</evidence>
<evidence type="ECO:0000256" key="1">
    <source>
        <dbReference type="SAM" id="Phobius"/>
    </source>
</evidence>
<dbReference type="PANTHER" id="PTHR46546">
    <property type="entry name" value="SHEWANELLA-LIKE PROTEIN PHOSPHATASE 1"/>
    <property type="match status" value="1"/>
</dbReference>
<dbReference type="Pfam" id="PF00149">
    <property type="entry name" value="Metallophos"/>
    <property type="match status" value="1"/>
</dbReference>
<keyword evidence="1" id="KW-1133">Transmembrane helix</keyword>
<name>K8FI56_9CHLO</name>
<proteinExistence type="predicted"/>
<keyword evidence="1" id="KW-0472">Membrane</keyword>
<dbReference type="InterPro" id="IPR029052">
    <property type="entry name" value="Metallo-depent_PP-like"/>
</dbReference>
<dbReference type="RefSeq" id="XP_007510904.1">
    <property type="nucleotide sequence ID" value="XM_007510842.1"/>
</dbReference>
<keyword evidence="4" id="KW-1185">Reference proteome</keyword>
<dbReference type="AlphaFoldDB" id="K8FI56"/>
<dbReference type="SUPFAM" id="SSF56300">
    <property type="entry name" value="Metallo-dependent phosphatases"/>
    <property type="match status" value="1"/>
</dbReference>
<evidence type="ECO:0000313" key="3">
    <source>
        <dbReference type="EMBL" id="CCO66464.1"/>
    </source>
</evidence>